<proteinExistence type="predicted"/>
<name>A0ABT0DUE1_9SPHN</name>
<protein>
    <submittedName>
        <fullName evidence="2">Uncharacterized protein</fullName>
    </submittedName>
</protein>
<gene>
    <name evidence="2" type="ORF">MU848_03935</name>
</gene>
<accession>A0ABT0DUE1</accession>
<feature type="region of interest" description="Disordered" evidence="1">
    <location>
        <begin position="197"/>
        <end position="224"/>
    </location>
</feature>
<evidence type="ECO:0000313" key="2">
    <source>
        <dbReference type="EMBL" id="MCK0530733.1"/>
    </source>
</evidence>
<sequence>MLMLGTLRCKAVNKEIEAKYSALIDKKIELLSSYNNVLKTRFMRVNGIAEGQRVYEQFNTKLGNGHSGMAQAGSYCQTIETLLTLATEAQDKELPQLATTFSESAMGIDAVCEAPPVVTAAAPAASAPVVASAPATGTGEVAQVNAPHEAVTAPGVAVTAEATVGQSRSAAAALEAAAVALQNAAASLKAQAGAPEAVPDKPAAAPEAKPAVLQPITASAAPVG</sequence>
<dbReference type="EMBL" id="JALKHS010000006">
    <property type="protein sequence ID" value="MCK0530733.1"/>
    <property type="molecule type" value="Genomic_DNA"/>
</dbReference>
<dbReference type="RefSeq" id="WP_247231643.1">
    <property type="nucleotide sequence ID" value="NZ_JALKHS010000006.1"/>
</dbReference>
<evidence type="ECO:0000313" key="3">
    <source>
        <dbReference type="Proteomes" id="UP001203512"/>
    </source>
</evidence>
<dbReference type="Proteomes" id="UP001203512">
    <property type="component" value="Unassembled WGS sequence"/>
</dbReference>
<evidence type="ECO:0000256" key="1">
    <source>
        <dbReference type="SAM" id="MobiDB-lite"/>
    </source>
</evidence>
<feature type="compositionally biased region" description="Low complexity" evidence="1">
    <location>
        <begin position="197"/>
        <end position="212"/>
    </location>
</feature>
<comment type="caution">
    <text evidence="2">The sequence shown here is derived from an EMBL/GenBank/DDBJ whole genome shotgun (WGS) entry which is preliminary data.</text>
</comment>
<organism evidence="2 3">
    <name type="scientific">Sphingobium agri</name>
    <dbReference type="NCBI Taxonomy" id="2933566"/>
    <lineage>
        <taxon>Bacteria</taxon>
        <taxon>Pseudomonadati</taxon>
        <taxon>Pseudomonadota</taxon>
        <taxon>Alphaproteobacteria</taxon>
        <taxon>Sphingomonadales</taxon>
        <taxon>Sphingomonadaceae</taxon>
        <taxon>Sphingobium</taxon>
    </lineage>
</organism>
<reference evidence="2 3" key="1">
    <citation type="submission" date="2022-04" db="EMBL/GenBank/DDBJ databases">
        <authorList>
            <person name="Huq M.A."/>
        </authorList>
    </citation>
    <scope>NUCLEOTIDE SEQUENCE [LARGE SCALE GENOMIC DNA]</scope>
    <source>
        <strain evidence="2 3">MAH-33</strain>
    </source>
</reference>
<keyword evidence="3" id="KW-1185">Reference proteome</keyword>